<comment type="subcellular location">
    <subcellularLocation>
        <location evidence="1">Cell membrane</location>
        <topology evidence="1">Multi-pass membrane protein</topology>
    </subcellularLocation>
</comment>
<evidence type="ECO:0000256" key="8">
    <source>
        <dbReference type="SAM" id="Phobius"/>
    </source>
</evidence>
<keyword evidence="6 8" id="KW-1133">Transmembrane helix</keyword>
<proteinExistence type="inferred from homology"/>
<evidence type="ECO:0000256" key="6">
    <source>
        <dbReference type="ARBA" id="ARBA00022989"/>
    </source>
</evidence>
<feature type="transmembrane region" description="Helical" evidence="8">
    <location>
        <begin position="7"/>
        <end position="24"/>
    </location>
</feature>
<accession>A0A5C4U6T9</accession>
<evidence type="ECO:0000313" key="9">
    <source>
        <dbReference type="EMBL" id="TNM00582.1"/>
    </source>
</evidence>
<feature type="transmembrane region" description="Helical" evidence="8">
    <location>
        <begin position="30"/>
        <end position="47"/>
    </location>
</feature>
<keyword evidence="10" id="KW-1185">Reference proteome</keyword>
<feature type="transmembrane region" description="Helical" evidence="8">
    <location>
        <begin position="293"/>
        <end position="326"/>
    </location>
</feature>
<feature type="transmembrane region" description="Helical" evidence="8">
    <location>
        <begin position="197"/>
        <end position="219"/>
    </location>
</feature>
<name>A0A5C4U6T9_9CORY</name>
<protein>
    <submittedName>
        <fullName evidence="9">AI-2E family transporter</fullName>
    </submittedName>
</protein>
<evidence type="ECO:0000256" key="1">
    <source>
        <dbReference type="ARBA" id="ARBA00004651"/>
    </source>
</evidence>
<dbReference type="Proteomes" id="UP000312032">
    <property type="component" value="Unassembled WGS sequence"/>
</dbReference>
<evidence type="ECO:0000256" key="4">
    <source>
        <dbReference type="ARBA" id="ARBA00022475"/>
    </source>
</evidence>
<feature type="transmembrane region" description="Helical" evidence="8">
    <location>
        <begin position="251"/>
        <end position="273"/>
    </location>
</feature>
<dbReference type="PANTHER" id="PTHR21716:SF53">
    <property type="entry name" value="PERMEASE PERM-RELATED"/>
    <property type="match status" value="1"/>
</dbReference>
<feature type="transmembrane region" description="Helical" evidence="8">
    <location>
        <begin position="54"/>
        <end position="77"/>
    </location>
</feature>
<feature type="transmembrane region" description="Helical" evidence="8">
    <location>
        <begin position="225"/>
        <end position="244"/>
    </location>
</feature>
<dbReference type="EMBL" id="VDHJ01000001">
    <property type="protein sequence ID" value="TNM00582.1"/>
    <property type="molecule type" value="Genomic_DNA"/>
</dbReference>
<dbReference type="InterPro" id="IPR002549">
    <property type="entry name" value="AI-2E-like"/>
</dbReference>
<feature type="transmembrane region" description="Helical" evidence="8">
    <location>
        <begin position="143"/>
        <end position="161"/>
    </location>
</feature>
<comment type="similarity">
    <text evidence="2">Belongs to the autoinducer-2 exporter (AI-2E) (TC 2.A.86) family.</text>
</comment>
<sequence length="401" mass="43050">MWSLRLIIIAVAGYALWQMMGTLWGGLFPLILALIVCTVLAPMATALRRIGLPAAFAAIVSILSFFGVLGAVVWFIAPDIIGQSRVLYLQLFEGIQRLQLWAQGPPLNLDSSDLTQAVNDAVAWIQQRAGDIAGGVVTGISTATSWIITFFTILVLSVFFLKDGHHFLPFLRGVMGRRAGWHATEVLTRSWETLGGYIRAQAIVSAIDAIVIGIGLYFIGVPMAFTLAVITFLAGFIPLVGAVAAGALAVIVALVSLGVTEALLALAVVIAVQQLEGNILSPLLQSRAMSLHPVIVLVSVVVGGGLFGLAGAFLAVPVAAVIAVVLRYLSEMTALQAGEKRSDEIDFSTPEGRAIGRLSDEQGKRLRAQWREWEPLIDAPEKPAKKPAKRDFIERLLEARR</sequence>
<dbReference type="OrthoDB" id="9784366at2"/>
<evidence type="ECO:0000256" key="5">
    <source>
        <dbReference type="ARBA" id="ARBA00022692"/>
    </source>
</evidence>
<dbReference type="GO" id="GO:0055085">
    <property type="term" value="P:transmembrane transport"/>
    <property type="evidence" value="ECO:0007669"/>
    <property type="project" value="TreeGrafter"/>
</dbReference>
<organism evidence="9 10">
    <name type="scientific">Corynebacterium tapiri</name>
    <dbReference type="NCBI Taxonomy" id="1448266"/>
    <lineage>
        <taxon>Bacteria</taxon>
        <taxon>Bacillati</taxon>
        <taxon>Actinomycetota</taxon>
        <taxon>Actinomycetes</taxon>
        <taxon>Mycobacteriales</taxon>
        <taxon>Corynebacteriaceae</taxon>
        <taxon>Corynebacterium</taxon>
    </lineage>
</organism>
<dbReference type="Pfam" id="PF01594">
    <property type="entry name" value="AI-2E_transport"/>
    <property type="match status" value="1"/>
</dbReference>
<evidence type="ECO:0000256" key="2">
    <source>
        <dbReference type="ARBA" id="ARBA00009773"/>
    </source>
</evidence>
<reference evidence="9 10" key="1">
    <citation type="submission" date="2019-06" db="EMBL/GenBank/DDBJ databases">
        <authorList>
            <person name="Li J."/>
        </authorList>
    </citation>
    <scope>NUCLEOTIDE SEQUENCE [LARGE SCALE GENOMIC DNA]</scope>
    <source>
        <strain evidence="9 10">LMG 28165</strain>
    </source>
</reference>
<comment type="caution">
    <text evidence="9">The sequence shown here is derived from an EMBL/GenBank/DDBJ whole genome shotgun (WGS) entry which is preliminary data.</text>
</comment>
<dbReference type="GO" id="GO:0005886">
    <property type="term" value="C:plasma membrane"/>
    <property type="evidence" value="ECO:0007669"/>
    <property type="project" value="UniProtKB-SubCell"/>
</dbReference>
<evidence type="ECO:0000256" key="3">
    <source>
        <dbReference type="ARBA" id="ARBA00022448"/>
    </source>
</evidence>
<keyword evidence="7 8" id="KW-0472">Membrane</keyword>
<keyword evidence="3" id="KW-0813">Transport</keyword>
<evidence type="ECO:0000256" key="7">
    <source>
        <dbReference type="ARBA" id="ARBA00023136"/>
    </source>
</evidence>
<keyword evidence="4" id="KW-1003">Cell membrane</keyword>
<evidence type="ECO:0000313" key="10">
    <source>
        <dbReference type="Proteomes" id="UP000312032"/>
    </source>
</evidence>
<gene>
    <name evidence="9" type="ORF">FHE74_00780</name>
</gene>
<dbReference type="PANTHER" id="PTHR21716">
    <property type="entry name" value="TRANSMEMBRANE PROTEIN"/>
    <property type="match status" value="1"/>
</dbReference>
<dbReference type="AlphaFoldDB" id="A0A5C4U6T9"/>
<keyword evidence="5 8" id="KW-0812">Transmembrane</keyword>